<sequence>MIPIPTPAILDAIRSRTSYVAESYVKLVNGAWRDLPDDEVLKDLRNRWTRELSPGWVELAGDLTKSSKERKASGEAMAKGLPLIVDTLNRLHGWVPDIRSNLWFEGLIQRIEKDVVNPVVRKSPAAQESLQRCFGKNADKAATRFPAILSKFKALHARTGKGPGMGFVYSPDLPGTMRALAHGQGETAWVEVGRRLLNNVDGDAESAAALLHEVSHTLAPGYYTIDFAYRAVNAHYLLIPELAEVNAANYEQVALDLLGGKLGLSAAELDLLRSGKGTLLEQVHALMSSRVIRAWIQAHNLYSDSKEKPLPSTSLSGLPAIPDGTEYKEVVTGLLDEFKKQMDLLINRVNKHLTLGRDSTLPGLKVVSTATDTAITLPPGWEGGRTPDQLAMALLEVVANELWPPIAAPAAIPPAYTSVQIVGYVSSVQIHETPGVRELLQQYFDSIAKPAKA</sequence>
<dbReference type="Gene3D" id="3.40.390.10">
    <property type="entry name" value="Collagenase (Catalytic Domain)"/>
    <property type="match status" value="1"/>
</dbReference>
<gene>
    <name evidence="1" type="ORF">GCM10009850_043850</name>
</gene>
<evidence type="ECO:0000313" key="1">
    <source>
        <dbReference type="EMBL" id="GAA2208927.1"/>
    </source>
</evidence>
<name>A0ABP5PB28_9ACTN</name>
<evidence type="ECO:0000313" key="2">
    <source>
        <dbReference type="Proteomes" id="UP001499843"/>
    </source>
</evidence>
<dbReference type="RefSeq" id="WP_344477530.1">
    <property type="nucleotide sequence ID" value="NZ_BAAAQX010000010.1"/>
</dbReference>
<dbReference type="InterPro" id="IPR024079">
    <property type="entry name" value="MetalloPept_cat_dom_sf"/>
</dbReference>
<reference evidence="2" key="1">
    <citation type="journal article" date="2019" name="Int. J. Syst. Evol. Microbiol.">
        <title>The Global Catalogue of Microorganisms (GCM) 10K type strain sequencing project: providing services to taxonomists for standard genome sequencing and annotation.</title>
        <authorList>
            <consortium name="The Broad Institute Genomics Platform"/>
            <consortium name="The Broad Institute Genome Sequencing Center for Infectious Disease"/>
            <person name="Wu L."/>
            <person name="Ma J."/>
        </authorList>
    </citation>
    <scope>NUCLEOTIDE SEQUENCE [LARGE SCALE GENOMIC DNA]</scope>
    <source>
        <strain evidence="2">JCM 16114</strain>
    </source>
</reference>
<protein>
    <submittedName>
        <fullName evidence="1">Uncharacterized protein</fullName>
    </submittedName>
</protein>
<keyword evidence="2" id="KW-1185">Reference proteome</keyword>
<comment type="caution">
    <text evidence="1">The sequence shown here is derived from an EMBL/GenBank/DDBJ whole genome shotgun (WGS) entry which is preliminary data.</text>
</comment>
<proteinExistence type="predicted"/>
<dbReference type="EMBL" id="BAAAQX010000010">
    <property type="protein sequence ID" value="GAA2208927.1"/>
    <property type="molecule type" value="Genomic_DNA"/>
</dbReference>
<organism evidence="1 2">
    <name type="scientific">Nonomuraea monospora</name>
    <dbReference type="NCBI Taxonomy" id="568818"/>
    <lineage>
        <taxon>Bacteria</taxon>
        <taxon>Bacillati</taxon>
        <taxon>Actinomycetota</taxon>
        <taxon>Actinomycetes</taxon>
        <taxon>Streptosporangiales</taxon>
        <taxon>Streptosporangiaceae</taxon>
        <taxon>Nonomuraea</taxon>
    </lineage>
</organism>
<dbReference type="Proteomes" id="UP001499843">
    <property type="component" value="Unassembled WGS sequence"/>
</dbReference>
<accession>A0ABP5PB28</accession>